<dbReference type="Proteomes" id="UP000887567">
    <property type="component" value="Unplaced"/>
</dbReference>
<evidence type="ECO:0000256" key="2">
    <source>
        <dbReference type="ARBA" id="ARBA00023157"/>
    </source>
</evidence>
<feature type="domain" description="Fibronectin type-II" evidence="5">
    <location>
        <begin position="41"/>
        <end position="86"/>
    </location>
</feature>
<dbReference type="RefSeq" id="XP_020917471.1">
    <property type="nucleotide sequence ID" value="XM_021061812.2"/>
</dbReference>
<accession>A0A913YC41</accession>
<keyword evidence="2" id="KW-1015">Disulfide bond</keyword>
<dbReference type="InterPro" id="IPR013806">
    <property type="entry name" value="Kringle-like"/>
</dbReference>
<dbReference type="InterPro" id="IPR000562">
    <property type="entry name" value="FN_type2_dom"/>
</dbReference>
<keyword evidence="7" id="KW-1185">Reference proteome</keyword>
<evidence type="ECO:0000256" key="3">
    <source>
        <dbReference type="PROSITE-ProRule" id="PRU00479"/>
    </source>
</evidence>
<dbReference type="SMART" id="SM00059">
    <property type="entry name" value="FN2"/>
    <property type="match status" value="1"/>
</dbReference>
<name>A0A913YC41_EXADI</name>
<feature type="chain" id="PRO_5037471483" description="Fibronectin type-II domain-containing protein" evidence="4">
    <location>
        <begin position="25"/>
        <end position="226"/>
    </location>
</feature>
<dbReference type="OrthoDB" id="406838at2759"/>
<evidence type="ECO:0000256" key="1">
    <source>
        <dbReference type="ARBA" id="ARBA00022737"/>
    </source>
</evidence>
<dbReference type="SUPFAM" id="SSF57440">
    <property type="entry name" value="Kringle-like"/>
    <property type="match status" value="1"/>
</dbReference>
<dbReference type="Pfam" id="PF00040">
    <property type="entry name" value="fn2"/>
    <property type="match status" value="1"/>
</dbReference>
<dbReference type="GeneID" id="110254769"/>
<dbReference type="AlphaFoldDB" id="A0A913YC41"/>
<dbReference type="EnsemblMetazoa" id="XM_021061812.2">
    <property type="protein sequence ID" value="XP_020917471.1"/>
    <property type="gene ID" value="LOC110254769"/>
</dbReference>
<sequence>MLASGGAFSLLYIAILNFFVTTYTQEPSNCTNTTVLPNGENVSRCCVFPFVYLGKSRHTCIESGETAWCSTTPNFDHDGQKIPCILKEQGGESEFGEGNCHNFPSGLSKLTGGSRDAVVPWKIQCQSSFAMTSLGDDGNRFRLLGDIKCCNAPVDHNISQVFNLSRKDAGSDDPNLPWNAMCPDSYILTGITIIAIKPKNCWTHTSRYEELAGSFWTIKTHIILYL</sequence>
<dbReference type="KEGG" id="epa:110254769"/>
<evidence type="ECO:0000313" key="7">
    <source>
        <dbReference type="Proteomes" id="UP000887567"/>
    </source>
</evidence>
<evidence type="ECO:0000313" key="6">
    <source>
        <dbReference type="EnsemblMetazoa" id="XP_020917471.1"/>
    </source>
</evidence>
<dbReference type="PROSITE" id="PS51092">
    <property type="entry name" value="FN2_2"/>
    <property type="match status" value="1"/>
</dbReference>
<reference evidence="6" key="1">
    <citation type="submission" date="2022-11" db="UniProtKB">
        <authorList>
            <consortium name="EnsemblMetazoa"/>
        </authorList>
    </citation>
    <scope>IDENTIFICATION</scope>
</reference>
<protein>
    <recommendedName>
        <fullName evidence="5">Fibronectin type-II domain-containing protein</fullName>
    </recommendedName>
</protein>
<dbReference type="Gene3D" id="2.10.10.10">
    <property type="entry name" value="Fibronectin, type II, collagen-binding"/>
    <property type="match status" value="1"/>
</dbReference>
<keyword evidence="4" id="KW-0732">Signal</keyword>
<organism evidence="6 7">
    <name type="scientific">Exaiptasia diaphana</name>
    <name type="common">Tropical sea anemone</name>
    <name type="synonym">Aiptasia pulchella</name>
    <dbReference type="NCBI Taxonomy" id="2652724"/>
    <lineage>
        <taxon>Eukaryota</taxon>
        <taxon>Metazoa</taxon>
        <taxon>Cnidaria</taxon>
        <taxon>Anthozoa</taxon>
        <taxon>Hexacorallia</taxon>
        <taxon>Actiniaria</taxon>
        <taxon>Aiptasiidae</taxon>
        <taxon>Exaiptasia</taxon>
    </lineage>
</organism>
<evidence type="ECO:0000256" key="4">
    <source>
        <dbReference type="SAM" id="SignalP"/>
    </source>
</evidence>
<keyword evidence="1" id="KW-0677">Repeat</keyword>
<comment type="caution">
    <text evidence="3">Lacks conserved residue(s) required for the propagation of feature annotation.</text>
</comment>
<feature type="signal peptide" evidence="4">
    <location>
        <begin position="1"/>
        <end position="24"/>
    </location>
</feature>
<dbReference type="InterPro" id="IPR036943">
    <property type="entry name" value="FN_type2_sf"/>
</dbReference>
<evidence type="ECO:0000259" key="5">
    <source>
        <dbReference type="PROSITE" id="PS51092"/>
    </source>
</evidence>
<proteinExistence type="predicted"/>